<organism evidence="1 2">
    <name type="scientific">Bombus vosnesenskii</name>
    <dbReference type="NCBI Taxonomy" id="207650"/>
    <lineage>
        <taxon>Eukaryota</taxon>
        <taxon>Metazoa</taxon>
        <taxon>Ecdysozoa</taxon>
        <taxon>Arthropoda</taxon>
        <taxon>Hexapoda</taxon>
        <taxon>Insecta</taxon>
        <taxon>Pterygota</taxon>
        <taxon>Neoptera</taxon>
        <taxon>Endopterygota</taxon>
        <taxon>Hymenoptera</taxon>
        <taxon>Apocrita</taxon>
        <taxon>Aculeata</taxon>
        <taxon>Apoidea</taxon>
        <taxon>Anthophila</taxon>
        <taxon>Apidae</taxon>
        <taxon>Bombus</taxon>
        <taxon>Pyrobombus</taxon>
    </lineage>
</organism>
<proteinExistence type="predicted"/>
<dbReference type="RefSeq" id="XP_033362072.1">
    <property type="nucleotide sequence ID" value="XM_033506181.1"/>
</dbReference>
<gene>
    <name evidence="2" type="primary">LOC117240219</name>
</gene>
<dbReference type="KEGG" id="bvk:117240219"/>
<reference evidence="2" key="1">
    <citation type="submission" date="2025-08" db="UniProtKB">
        <authorList>
            <consortium name="RefSeq"/>
        </authorList>
    </citation>
    <scope>IDENTIFICATION</scope>
    <source>
        <tissue evidence="2">Muscle</tissue>
    </source>
</reference>
<dbReference type="Proteomes" id="UP000504631">
    <property type="component" value="Unplaced"/>
</dbReference>
<keyword evidence="1" id="KW-1185">Reference proteome</keyword>
<evidence type="ECO:0000313" key="2">
    <source>
        <dbReference type="RefSeq" id="XP_033362072.1"/>
    </source>
</evidence>
<accession>A0A6J3L9R3</accession>
<sequence>MFARATRIIPLLSHNKDVLFRVVLRFGNRRSNYVCGVISIRGSYPDFPAQAKEGFRRTHGRLGKTHQTHCGPVMNHKYQSGWRNYSTLVPRPWISLGIEP</sequence>
<dbReference type="GeneID" id="117240219"/>
<evidence type="ECO:0000313" key="1">
    <source>
        <dbReference type="Proteomes" id="UP000504631"/>
    </source>
</evidence>
<name>A0A6J3L9R3_9HYME</name>
<dbReference type="AlphaFoldDB" id="A0A6J3L9R3"/>
<protein>
    <submittedName>
        <fullName evidence="2">Uncharacterized protein LOC117240219</fullName>
    </submittedName>
</protein>